<organism evidence="2 3">
    <name type="scientific">Hymenobacter saemangeumensis</name>
    <dbReference type="NCBI Taxonomy" id="1084522"/>
    <lineage>
        <taxon>Bacteria</taxon>
        <taxon>Pseudomonadati</taxon>
        <taxon>Bacteroidota</taxon>
        <taxon>Cytophagia</taxon>
        <taxon>Cytophagales</taxon>
        <taxon>Hymenobacteraceae</taxon>
        <taxon>Hymenobacter</taxon>
    </lineage>
</organism>
<gene>
    <name evidence="2" type="ORF">GCM10023185_44720</name>
</gene>
<dbReference type="EMBL" id="BAABGZ010000082">
    <property type="protein sequence ID" value="GAA4370344.1"/>
    <property type="molecule type" value="Genomic_DNA"/>
</dbReference>
<evidence type="ECO:0000313" key="3">
    <source>
        <dbReference type="Proteomes" id="UP001501153"/>
    </source>
</evidence>
<sequence>MPNTAFLPFLLQALALLGASFGLGEGLLRLMRTRPLEPYFRLFLALTLGLSVLVGSYAAVRTKGVSIMLPLLGLMLLLLPALKPKADEPDSSLVDRPAPAAHPTRPWPAAGLVLLAALILFATRWALLYDPASPFLLTPFQDYIYYGRVSEALNRTGVEARSLEQLFPQFLNVQPYHYYELWLNALLLRVSSHPAVWSLYLSTYTVLTTLVFVGFRALLAYFGWRGVQAAGLALGMLLVSGVYWPAFELHSFAEGGRYVATSLLLLEPKLSAIYIFLLLGSLLLLHRQWRAAGLALAALPLVFVTTIPAVAGALTGLVLWLRRRLHQPQLLGLLLPFFLSLLYLAAFYLLQLPAESPPGPGNAPLLMQLPALGQWRTLVNVLGGTLINVALYAGAYALLFVVLGWGRLRASGQRWSFGLKVLLGGLLLSTGLSALAFTLTAHLPDSYQLLGNTFPPFLALAVAGIAAALLRGSSRLRRTMALAGLLALAWVNHRRLFTHDHSMHKVTRFSPAFLQQVRGALAEVGNRGGFFMADADYETIYHLTQDTFTRGTYVSNFSRDYTLVSLSAPDLPTLRTDPRFARDTAAAVACIRRASLARFVQLNARQGRRWPPDSAQYQLVVQHKLRFLCLAPAVALPATLQPLVQARYQDAVSGEAFVVLKPYPPTQAAPSASASF</sequence>
<dbReference type="RefSeq" id="WP_345238393.1">
    <property type="nucleotide sequence ID" value="NZ_BAABGZ010000082.1"/>
</dbReference>
<feature type="transmembrane region" description="Helical" evidence="1">
    <location>
        <begin position="385"/>
        <end position="405"/>
    </location>
</feature>
<feature type="transmembrane region" description="Helical" evidence="1">
    <location>
        <begin position="67"/>
        <end position="86"/>
    </location>
</feature>
<name>A0ABP8ISD1_9BACT</name>
<feature type="transmembrane region" description="Helical" evidence="1">
    <location>
        <begin position="106"/>
        <end position="127"/>
    </location>
</feature>
<keyword evidence="1" id="KW-1133">Transmembrane helix</keyword>
<dbReference type="Proteomes" id="UP001501153">
    <property type="component" value="Unassembled WGS sequence"/>
</dbReference>
<protein>
    <recommendedName>
        <fullName evidence="4">Glycosyltransferase RgtA/B/C/D-like domain-containing protein</fullName>
    </recommendedName>
</protein>
<keyword evidence="1" id="KW-0812">Transmembrane</keyword>
<evidence type="ECO:0000313" key="2">
    <source>
        <dbReference type="EMBL" id="GAA4370344.1"/>
    </source>
</evidence>
<feature type="transmembrane region" description="Helical" evidence="1">
    <location>
        <begin position="199"/>
        <end position="221"/>
    </location>
</feature>
<comment type="caution">
    <text evidence="2">The sequence shown here is derived from an EMBL/GenBank/DDBJ whole genome shotgun (WGS) entry which is preliminary data.</text>
</comment>
<reference evidence="3" key="1">
    <citation type="journal article" date="2019" name="Int. J. Syst. Evol. Microbiol.">
        <title>The Global Catalogue of Microorganisms (GCM) 10K type strain sequencing project: providing services to taxonomists for standard genome sequencing and annotation.</title>
        <authorList>
            <consortium name="The Broad Institute Genomics Platform"/>
            <consortium name="The Broad Institute Genome Sequencing Center for Infectious Disease"/>
            <person name="Wu L."/>
            <person name="Ma J."/>
        </authorList>
    </citation>
    <scope>NUCLEOTIDE SEQUENCE [LARGE SCALE GENOMIC DNA]</scope>
    <source>
        <strain evidence="3">JCM 17923</strain>
    </source>
</reference>
<feature type="transmembrane region" description="Helical" evidence="1">
    <location>
        <begin position="38"/>
        <end position="60"/>
    </location>
</feature>
<evidence type="ECO:0000256" key="1">
    <source>
        <dbReference type="SAM" id="Phobius"/>
    </source>
</evidence>
<keyword evidence="3" id="KW-1185">Reference proteome</keyword>
<feature type="transmembrane region" description="Helical" evidence="1">
    <location>
        <begin position="417"/>
        <end position="441"/>
    </location>
</feature>
<feature type="transmembrane region" description="Helical" evidence="1">
    <location>
        <begin position="453"/>
        <end position="470"/>
    </location>
</feature>
<accession>A0ABP8ISD1</accession>
<proteinExistence type="predicted"/>
<feature type="transmembrane region" description="Helical" evidence="1">
    <location>
        <begin position="291"/>
        <end position="321"/>
    </location>
</feature>
<feature type="transmembrane region" description="Helical" evidence="1">
    <location>
        <begin position="227"/>
        <end position="246"/>
    </location>
</feature>
<feature type="transmembrane region" description="Helical" evidence="1">
    <location>
        <begin position="330"/>
        <end position="350"/>
    </location>
</feature>
<feature type="transmembrane region" description="Helical" evidence="1">
    <location>
        <begin position="258"/>
        <end position="285"/>
    </location>
</feature>
<keyword evidence="1" id="KW-0472">Membrane</keyword>
<evidence type="ECO:0008006" key="4">
    <source>
        <dbReference type="Google" id="ProtNLM"/>
    </source>
</evidence>